<dbReference type="AlphaFoldDB" id="A0AA42RVS5"/>
<dbReference type="GO" id="GO:0009289">
    <property type="term" value="C:pilus"/>
    <property type="evidence" value="ECO:0007669"/>
    <property type="project" value="InterPro"/>
</dbReference>
<organism evidence="2 3">
    <name type="scientific">Pseudomonas mosselii</name>
    <dbReference type="NCBI Taxonomy" id="78327"/>
    <lineage>
        <taxon>Bacteria</taxon>
        <taxon>Pseudomonadati</taxon>
        <taxon>Pseudomonadota</taxon>
        <taxon>Gammaproteobacteria</taxon>
        <taxon>Pseudomonadales</taxon>
        <taxon>Pseudomonadaceae</taxon>
        <taxon>Pseudomonas</taxon>
    </lineage>
</organism>
<proteinExistence type="predicted"/>
<dbReference type="Proteomes" id="UP001160882">
    <property type="component" value="Unassembled WGS sequence"/>
</dbReference>
<evidence type="ECO:0000256" key="1">
    <source>
        <dbReference type="SAM" id="SignalP"/>
    </source>
</evidence>
<dbReference type="Pfam" id="PF04449">
    <property type="entry name" value="Fimbrial_CS1"/>
    <property type="match status" value="1"/>
</dbReference>
<reference evidence="2" key="1">
    <citation type="submission" date="2022-09" db="EMBL/GenBank/DDBJ databases">
        <title>Intensive care unit water sources are persistently colonized with multi-drug resistant bacteria and are the site of extensive horizontal gene transfer of antibiotic resistance genes.</title>
        <authorList>
            <person name="Diorio-Toth L."/>
        </authorList>
    </citation>
    <scope>NUCLEOTIDE SEQUENCE</scope>
    <source>
        <strain evidence="2">GD03782</strain>
    </source>
</reference>
<evidence type="ECO:0000313" key="2">
    <source>
        <dbReference type="EMBL" id="MDH1630622.1"/>
    </source>
</evidence>
<keyword evidence="1" id="KW-0732">Signal</keyword>
<evidence type="ECO:0000313" key="3">
    <source>
        <dbReference type="Proteomes" id="UP001160882"/>
    </source>
</evidence>
<feature type="chain" id="PRO_5041355687" evidence="1">
    <location>
        <begin position="21"/>
        <end position="161"/>
    </location>
</feature>
<gene>
    <name evidence="2" type="ORF">N5I14_10240</name>
</gene>
<feature type="signal peptide" evidence="1">
    <location>
        <begin position="1"/>
        <end position="20"/>
    </location>
</feature>
<accession>A0AA42RVS5</accession>
<name>A0AA42RVS5_9PSED</name>
<dbReference type="RefSeq" id="WP_280081728.1">
    <property type="nucleotide sequence ID" value="NZ_JAOCGG010000016.1"/>
</dbReference>
<dbReference type="Gene3D" id="2.60.40.2040">
    <property type="entry name" value="CFA/I fimbrial subunit E, pilin domain"/>
    <property type="match status" value="1"/>
</dbReference>
<comment type="caution">
    <text evidence="2">The sequence shown here is derived from an EMBL/GenBank/DDBJ whole genome shotgun (WGS) entry which is preliminary data.</text>
</comment>
<dbReference type="InterPro" id="IPR007540">
    <property type="entry name" value="Fimbrial_CS1-type"/>
</dbReference>
<sequence>MKRLFMALPLALMTAAMAHAADPIEKQVQVTATVPTDAFYVEPVGGNWMNDPQELSWNSFRGELQAVTKQLQVKSTVGPISAYLLSPAAITSGTNSIGLDVKVADTVLTTTSAEVISQAQAAPGAVVGFEITAQAAPSSGYVPGNYQGLVSMMFETAAPTP</sequence>
<dbReference type="EMBL" id="JAOCGG010000016">
    <property type="protein sequence ID" value="MDH1630622.1"/>
    <property type="molecule type" value="Genomic_DNA"/>
</dbReference>
<protein>
    <submittedName>
        <fullName evidence="2">Fimbrial protein</fullName>
    </submittedName>
</protein>